<organism evidence="5 6">
    <name type="scientific">Mycolicibacterium hodleri</name>
    <dbReference type="NCBI Taxonomy" id="49897"/>
    <lineage>
        <taxon>Bacteria</taxon>
        <taxon>Bacillati</taxon>
        <taxon>Actinomycetota</taxon>
        <taxon>Actinomycetes</taxon>
        <taxon>Mycobacteriales</taxon>
        <taxon>Mycobacteriaceae</taxon>
        <taxon>Mycolicibacterium</taxon>
    </lineage>
</organism>
<evidence type="ECO:0000313" key="5">
    <source>
        <dbReference type="EMBL" id="TQR85567.1"/>
    </source>
</evidence>
<dbReference type="Gene3D" id="3.40.50.150">
    <property type="entry name" value="Vaccinia Virus protein VP39"/>
    <property type="match status" value="1"/>
</dbReference>
<keyword evidence="3" id="KW-0949">S-adenosyl-L-methionine</keyword>
<gene>
    <name evidence="5" type="ORF">D8S82_15845</name>
</gene>
<keyword evidence="6" id="KW-1185">Reference proteome</keyword>
<dbReference type="PANTHER" id="PTHR43712">
    <property type="entry name" value="PUTATIVE (AFU_ORTHOLOGUE AFUA_4G14580)-RELATED"/>
    <property type="match status" value="1"/>
</dbReference>
<dbReference type="PANTHER" id="PTHR43712:SF2">
    <property type="entry name" value="O-METHYLTRANSFERASE CICE"/>
    <property type="match status" value="1"/>
</dbReference>
<evidence type="ECO:0000256" key="3">
    <source>
        <dbReference type="ARBA" id="ARBA00022691"/>
    </source>
</evidence>
<keyword evidence="1" id="KW-0489">Methyltransferase</keyword>
<dbReference type="InterPro" id="IPR016461">
    <property type="entry name" value="COMT-like"/>
</dbReference>
<dbReference type="SUPFAM" id="SSF53335">
    <property type="entry name" value="S-adenosyl-L-methionine-dependent methyltransferases"/>
    <property type="match status" value="1"/>
</dbReference>
<dbReference type="Proteomes" id="UP000315759">
    <property type="component" value="Unassembled WGS sequence"/>
</dbReference>
<dbReference type="Pfam" id="PF00891">
    <property type="entry name" value="Methyltransf_2"/>
    <property type="match status" value="1"/>
</dbReference>
<sequence>MGLATSTAAASAAHAHLVGRGPRFSEFVAGQRVFDPAEVVAGAGPALDGAGVRDRCAVTRGSFFDSVPDGGDAYLLKSIIHDWDDDSSLTILGNVRTAFARDGKLLLIEMALPDGAPPHPGRMLDVEMLVHTGGCERTAAEYSNLLPQAGFRLSRAIPTAGPAAIVDAVLVAP</sequence>
<evidence type="ECO:0000313" key="6">
    <source>
        <dbReference type="Proteomes" id="UP000315759"/>
    </source>
</evidence>
<name>A0A544VZZ9_9MYCO</name>
<accession>A0A544VZZ9</accession>
<evidence type="ECO:0000256" key="1">
    <source>
        <dbReference type="ARBA" id="ARBA00022603"/>
    </source>
</evidence>
<evidence type="ECO:0000256" key="2">
    <source>
        <dbReference type="ARBA" id="ARBA00022679"/>
    </source>
</evidence>
<protein>
    <recommendedName>
        <fullName evidence="4">O-methyltransferase C-terminal domain-containing protein</fullName>
    </recommendedName>
</protein>
<dbReference type="GO" id="GO:0032259">
    <property type="term" value="P:methylation"/>
    <property type="evidence" value="ECO:0007669"/>
    <property type="project" value="UniProtKB-KW"/>
</dbReference>
<proteinExistence type="predicted"/>
<dbReference type="PROSITE" id="PS51683">
    <property type="entry name" value="SAM_OMT_II"/>
    <property type="match status" value="1"/>
</dbReference>
<reference evidence="5 6" key="1">
    <citation type="submission" date="2018-10" db="EMBL/GenBank/DDBJ databases">
        <title>Draft genome of Mycobacterium hodleri strain B.</title>
        <authorList>
            <person name="Amande T.J."/>
            <person name="Mcgenity T.J."/>
        </authorList>
    </citation>
    <scope>NUCLEOTIDE SEQUENCE [LARGE SCALE GENOMIC DNA]</scope>
    <source>
        <strain evidence="5 6">B</strain>
    </source>
</reference>
<keyword evidence="2" id="KW-0808">Transferase</keyword>
<dbReference type="GO" id="GO:0008171">
    <property type="term" value="F:O-methyltransferase activity"/>
    <property type="evidence" value="ECO:0007669"/>
    <property type="project" value="InterPro"/>
</dbReference>
<dbReference type="EMBL" id="VIFX01000019">
    <property type="protein sequence ID" value="TQR85567.1"/>
    <property type="molecule type" value="Genomic_DNA"/>
</dbReference>
<dbReference type="AlphaFoldDB" id="A0A544VZZ9"/>
<dbReference type="InterPro" id="IPR029063">
    <property type="entry name" value="SAM-dependent_MTases_sf"/>
</dbReference>
<dbReference type="InterPro" id="IPR001077">
    <property type="entry name" value="COMT_C"/>
</dbReference>
<evidence type="ECO:0000259" key="4">
    <source>
        <dbReference type="Pfam" id="PF00891"/>
    </source>
</evidence>
<feature type="domain" description="O-methyltransferase C-terminal" evidence="4">
    <location>
        <begin position="33"/>
        <end position="152"/>
    </location>
</feature>
<comment type="caution">
    <text evidence="5">The sequence shown here is derived from an EMBL/GenBank/DDBJ whole genome shotgun (WGS) entry which is preliminary data.</text>
</comment>